<gene>
    <name evidence="1" type="ORF">A2T98_21630</name>
</gene>
<sequence>MRLSEQLLSPNKKAMVVDDCCKMIDQQLAAKSGMSGIALKTAFSALKGVKPGYIPYIVEQLLPQFLTALDPLWSQGIQKGDPAAHLIANRSDTADAMLGITDARVKNTQRQIIKGTYEKFRGSAKKHVEEAVPDLAKIVDKYTKV</sequence>
<dbReference type="EMBL" id="LWAJ01000284">
    <property type="protein sequence ID" value="KZL47745.1"/>
    <property type="molecule type" value="Genomic_DNA"/>
</dbReference>
<evidence type="ECO:0000313" key="1">
    <source>
        <dbReference type="EMBL" id="KZL47745.1"/>
    </source>
</evidence>
<dbReference type="Proteomes" id="UP000076555">
    <property type="component" value="Unassembled WGS sequence"/>
</dbReference>
<dbReference type="Pfam" id="PF21893">
    <property type="entry name" value="DUF6918"/>
    <property type="match status" value="1"/>
</dbReference>
<dbReference type="OrthoDB" id="530636at2"/>
<organism evidence="1 2">
    <name type="scientific">Nodularia spumigena CENA596</name>
    <dbReference type="NCBI Taxonomy" id="1819295"/>
    <lineage>
        <taxon>Bacteria</taxon>
        <taxon>Bacillati</taxon>
        <taxon>Cyanobacteriota</taxon>
        <taxon>Cyanophyceae</taxon>
        <taxon>Nostocales</taxon>
        <taxon>Nodulariaceae</taxon>
        <taxon>Nodularia</taxon>
    </lineage>
</organism>
<proteinExistence type="predicted"/>
<dbReference type="InterPro" id="IPR054211">
    <property type="entry name" value="DUF6918"/>
</dbReference>
<reference evidence="1 2" key="1">
    <citation type="submission" date="2016-04" db="EMBL/GenBank/DDBJ databases">
        <title>Draft Genome Assembly of the Bloom-forming Cyanobacterium Nodularia spumigena Strain CENA596 in Shrimp Production Ponds.</title>
        <authorList>
            <person name="Popin R.V."/>
            <person name="Rigonato J."/>
            <person name="Abreu V.A."/>
            <person name="Andreote A.P."/>
            <person name="Silveira S.B."/>
            <person name="Odebrecht C."/>
            <person name="Fiore M.F."/>
        </authorList>
    </citation>
    <scope>NUCLEOTIDE SEQUENCE [LARGE SCALE GENOMIC DNA]</scope>
    <source>
        <strain evidence="1 2">CENA596</strain>
    </source>
</reference>
<dbReference type="AlphaFoldDB" id="A0A161VLZ7"/>
<accession>A0A161VLZ7</accession>
<comment type="caution">
    <text evidence="1">The sequence shown here is derived from an EMBL/GenBank/DDBJ whole genome shotgun (WGS) entry which is preliminary data.</text>
</comment>
<dbReference type="RefSeq" id="WP_063874532.1">
    <property type="nucleotide sequence ID" value="NZ_CAWMRI010000284.1"/>
</dbReference>
<evidence type="ECO:0000313" key="2">
    <source>
        <dbReference type="Proteomes" id="UP000076555"/>
    </source>
</evidence>
<name>A0A161VLZ7_NODSP</name>
<protein>
    <submittedName>
        <fullName evidence="1">Uncharacterized protein</fullName>
    </submittedName>
</protein>